<proteinExistence type="predicted"/>
<dbReference type="Pfam" id="PF05118">
    <property type="entry name" value="Asp_Arg_Hydrox"/>
    <property type="match status" value="1"/>
</dbReference>
<gene>
    <name evidence="2" type="ORF">SAMN02745857_01183</name>
</gene>
<accession>A0A1W1XC03</accession>
<sequence>MAEVFTRPPCARLPLAVDTAPMLAALARIPDAAWQPHFNTEYFSGDWSGVALIAPADAQGGLTPGQGEPVPTALYQAEPAWSAALAPLDAVVRSARLLRLGPGACIREHCDYDLGSPDSDLRLHLPLLSHPDVEFLLDGLVVPMLAGECWFLDLSRPHRVHNPGTQVRIHLVVDCRPSPALQAMIAAGAPATPALQPSRGSLALQAFQQQVVADATLRASLLAHSERDTFIDTVLALGRQHQHLFSRDDVLAAMRQQRQRWQQRYMVQSA</sequence>
<dbReference type="SUPFAM" id="SSF51197">
    <property type="entry name" value="Clavaminate synthase-like"/>
    <property type="match status" value="1"/>
</dbReference>
<dbReference type="InterPro" id="IPR007803">
    <property type="entry name" value="Asp/Arg/Pro-Hydrxlase"/>
</dbReference>
<evidence type="ECO:0000259" key="1">
    <source>
        <dbReference type="Pfam" id="PF05118"/>
    </source>
</evidence>
<dbReference type="InterPro" id="IPR027443">
    <property type="entry name" value="IPNS-like_sf"/>
</dbReference>
<dbReference type="STRING" id="1121001.SAMN02745857_01183"/>
<feature type="domain" description="Aspartyl/asparaginy/proline hydroxylase" evidence="1">
    <location>
        <begin position="91"/>
        <end position="176"/>
    </location>
</feature>
<dbReference type="RefSeq" id="WP_084089838.1">
    <property type="nucleotide sequence ID" value="NZ_FWXD01000005.1"/>
</dbReference>
<reference evidence="2 3" key="1">
    <citation type="submission" date="2017-04" db="EMBL/GenBank/DDBJ databases">
        <authorList>
            <person name="Afonso C.L."/>
            <person name="Miller P.J."/>
            <person name="Scott M.A."/>
            <person name="Spackman E."/>
            <person name="Goraichik I."/>
            <person name="Dimitrov K.M."/>
            <person name="Suarez D.L."/>
            <person name="Swayne D.E."/>
        </authorList>
    </citation>
    <scope>NUCLEOTIDE SEQUENCE [LARGE SCALE GENOMIC DNA]</scope>
    <source>
        <strain evidence="2 3">DSM 23236</strain>
    </source>
</reference>
<organism evidence="2 3">
    <name type="scientific">Andreprevotia lacus DSM 23236</name>
    <dbReference type="NCBI Taxonomy" id="1121001"/>
    <lineage>
        <taxon>Bacteria</taxon>
        <taxon>Pseudomonadati</taxon>
        <taxon>Pseudomonadota</taxon>
        <taxon>Betaproteobacteria</taxon>
        <taxon>Neisseriales</taxon>
        <taxon>Chitinibacteraceae</taxon>
        <taxon>Andreprevotia</taxon>
    </lineage>
</organism>
<dbReference type="EMBL" id="FWXD01000005">
    <property type="protein sequence ID" value="SMC21314.1"/>
    <property type="molecule type" value="Genomic_DNA"/>
</dbReference>
<dbReference type="Proteomes" id="UP000192761">
    <property type="component" value="Unassembled WGS sequence"/>
</dbReference>
<evidence type="ECO:0000313" key="3">
    <source>
        <dbReference type="Proteomes" id="UP000192761"/>
    </source>
</evidence>
<evidence type="ECO:0000313" key="2">
    <source>
        <dbReference type="EMBL" id="SMC21314.1"/>
    </source>
</evidence>
<keyword evidence="3" id="KW-1185">Reference proteome</keyword>
<dbReference type="Gene3D" id="2.60.120.330">
    <property type="entry name" value="B-lactam Antibiotic, Isopenicillin N Synthase, Chain"/>
    <property type="match status" value="1"/>
</dbReference>
<protein>
    <submittedName>
        <fullName evidence="2">Aspartyl/Asparaginyl beta-hydroxylase</fullName>
    </submittedName>
</protein>
<dbReference type="OrthoDB" id="1441538at2"/>
<name>A0A1W1XC03_9NEIS</name>
<dbReference type="AlphaFoldDB" id="A0A1W1XC03"/>